<comment type="caution">
    <text evidence="4">The sequence shown here is derived from an EMBL/GenBank/DDBJ whole genome shotgun (WGS) entry which is preliminary data.</text>
</comment>
<dbReference type="EMBL" id="JBICBT010000893">
    <property type="protein sequence ID" value="KAL3094632.1"/>
    <property type="molecule type" value="Genomic_DNA"/>
</dbReference>
<feature type="compositionally biased region" description="Basic residues" evidence="1">
    <location>
        <begin position="261"/>
        <end position="273"/>
    </location>
</feature>
<accession>A0ABD2JVJ6</accession>
<evidence type="ECO:0000256" key="1">
    <source>
        <dbReference type="SAM" id="MobiDB-lite"/>
    </source>
</evidence>
<keyword evidence="2" id="KW-0472">Membrane</keyword>
<protein>
    <submittedName>
        <fullName evidence="4">Uncharacterized protein</fullName>
    </submittedName>
</protein>
<feature type="compositionally biased region" description="Basic and acidic residues" evidence="1">
    <location>
        <begin position="228"/>
        <end position="249"/>
    </location>
</feature>
<keyword evidence="5" id="KW-1185">Reference proteome</keyword>
<evidence type="ECO:0000313" key="5">
    <source>
        <dbReference type="Proteomes" id="UP001620626"/>
    </source>
</evidence>
<proteinExistence type="predicted"/>
<feature type="signal peptide" evidence="3">
    <location>
        <begin position="1"/>
        <end position="22"/>
    </location>
</feature>
<evidence type="ECO:0000256" key="3">
    <source>
        <dbReference type="SAM" id="SignalP"/>
    </source>
</evidence>
<sequence>MVFFTLLAFCLVSSFDSASAKAQSINNSVQNDEIIGKGPTSSKNGLLKMYMDSGLISNGKAGDEAEMDGLVELLTELDEHDSMIQAALANPTKNEIDEALKVLAIHWQISLNEIVPNKKEPKELLKELKSFWHQFNGQKGANGDKSEQKQNGSHYEKRLLKLMADYSVCLNGFDKPKNGKKRRRRRDEGSGWSKKTIFFLLILAVGVIFLIFVLAKVNHCLFDPRGDGNDHKGQHHSSDSDGGQTRDIEIGSPSAGEHRPAAPRRRRRCQFGE</sequence>
<reference evidence="4 5" key="1">
    <citation type="submission" date="2024-10" db="EMBL/GenBank/DDBJ databases">
        <authorList>
            <person name="Kim D."/>
        </authorList>
    </citation>
    <scope>NUCLEOTIDE SEQUENCE [LARGE SCALE GENOMIC DNA]</scope>
    <source>
        <strain evidence="4">BH-2024</strain>
    </source>
</reference>
<keyword evidence="2" id="KW-1133">Transmembrane helix</keyword>
<gene>
    <name evidence="4" type="ORF">niasHT_023946</name>
</gene>
<name>A0ABD2JVJ6_9BILA</name>
<keyword evidence="3" id="KW-0732">Signal</keyword>
<organism evidence="4 5">
    <name type="scientific">Heterodera trifolii</name>
    <dbReference type="NCBI Taxonomy" id="157864"/>
    <lineage>
        <taxon>Eukaryota</taxon>
        <taxon>Metazoa</taxon>
        <taxon>Ecdysozoa</taxon>
        <taxon>Nematoda</taxon>
        <taxon>Chromadorea</taxon>
        <taxon>Rhabditida</taxon>
        <taxon>Tylenchina</taxon>
        <taxon>Tylenchomorpha</taxon>
        <taxon>Tylenchoidea</taxon>
        <taxon>Heteroderidae</taxon>
        <taxon>Heteroderinae</taxon>
        <taxon>Heterodera</taxon>
    </lineage>
</organism>
<feature type="region of interest" description="Disordered" evidence="1">
    <location>
        <begin position="228"/>
        <end position="273"/>
    </location>
</feature>
<feature type="transmembrane region" description="Helical" evidence="2">
    <location>
        <begin position="196"/>
        <end position="215"/>
    </location>
</feature>
<feature type="chain" id="PRO_5044786918" evidence="3">
    <location>
        <begin position="23"/>
        <end position="273"/>
    </location>
</feature>
<dbReference type="Proteomes" id="UP001620626">
    <property type="component" value="Unassembled WGS sequence"/>
</dbReference>
<evidence type="ECO:0000256" key="2">
    <source>
        <dbReference type="SAM" id="Phobius"/>
    </source>
</evidence>
<dbReference type="AlphaFoldDB" id="A0ABD2JVJ6"/>
<keyword evidence="2" id="KW-0812">Transmembrane</keyword>
<evidence type="ECO:0000313" key="4">
    <source>
        <dbReference type="EMBL" id="KAL3094632.1"/>
    </source>
</evidence>